<dbReference type="PANTHER" id="PTHR42693:SF53">
    <property type="entry name" value="ENDO-4-O-SULFATASE"/>
    <property type="match status" value="1"/>
</dbReference>
<evidence type="ECO:0000256" key="2">
    <source>
        <dbReference type="ARBA" id="ARBA00022801"/>
    </source>
</evidence>
<evidence type="ECO:0000313" key="6">
    <source>
        <dbReference type="Proteomes" id="UP000315349"/>
    </source>
</evidence>
<name>A0A518GNX1_9PLAN</name>
<dbReference type="SUPFAM" id="SSF53649">
    <property type="entry name" value="Alkaline phosphatase-like"/>
    <property type="match status" value="1"/>
</dbReference>
<dbReference type="Gene3D" id="3.40.720.10">
    <property type="entry name" value="Alkaline Phosphatase, subunit A"/>
    <property type="match status" value="1"/>
</dbReference>
<organism evidence="5 6">
    <name type="scientific">Planctopirus ephydatiae</name>
    <dbReference type="NCBI Taxonomy" id="2528019"/>
    <lineage>
        <taxon>Bacteria</taxon>
        <taxon>Pseudomonadati</taxon>
        <taxon>Planctomycetota</taxon>
        <taxon>Planctomycetia</taxon>
        <taxon>Planctomycetales</taxon>
        <taxon>Planctomycetaceae</taxon>
        <taxon>Planctopirus</taxon>
    </lineage>
</organism>
<dbReference type="KEGG" id="peh:Spb1_21570"/>
<dbReference type="EC" id="3.1.6.1" evidence="5"/>
<evidence type="ECO:0000256" key="3">
    <source>
        <dbReference type="SAM" id="SignalP"/>
    </source>
</evidence>
<dbReference type="Pfam" id="PF00884">
    <property type="entry name" value="Sulfatase"/>
    <property type="match status" value="1"/>
</dbReference>
<feature type="chain" id="PRO_5022167198" evidence="3">
    <location>
        <begin position="21"/>
        <end position="492"/>
    </location>
</feature>
<evidence type="ECO:0000256" key="1">
    <source>
        <dbReference type="ARBA" id="ARBA00008779"/>
    </source>
</evidence>
<proteinExistence type="inferred from homology"/>
<comment type="similarity">
    <text evidence="1">Belongs to the sulfatase family.</text>
</comment>
<dbReference type="InterPro" id="IPR000917">
    <property type="entry name" value="Sulfatase_N"/>
</dbReference>
<dbReference type="RefSeq" id="WP_145299255.1">
    <property type="nucleotide sequence ID" value="NZ_CP036299.1"/>
</dbReference>
<gene>
    <name evidence="5" type="ORF">Spb1_21570</name>
</gene>
<dbReference type="AlphaFoldDB" id="A0A518GNX1"/>
<keyword evidence="6" id="KW-1185">Reference proteome</keyword>
<protein>
    <submittedName>
        <fullName evidence="5">Arylsulfatase</fullName>
        <ecNumber evidence="5">3.1.6.1</ecNumber>
    </submittedName>
</protein>
<dbReference type="GO" id="GO:0004065">
    <property type="term" value="F:arylsulfatase activity"/>
    <property type="evidence" value="ECO:0007669"/>
    <property type="project" value="UniProtKB-EC"/>
</dbReference>
<dbReference type="PANTHER" id="PTHR42693">
    <property type="entry name" value="ARYLSULFATASE FAMILY MEMBER"/>
    <property type="match status" value="1"/>
</dbReference>
<dbReference type="OrthoDB" id="9763613at2"/>
<evidence type="ECO:0000259" key="4">
    <source>
        <dbReference type="Pfam" id="PF00884"/>
    </source>
</evidence>
<dbReference type="InterPro" id="IPR017850">
    <property type="entry name" value="Alkaline_phosphatase_core_sf"/>
</dbReference>
<keyword evidence="2 5" id="KW-0378">Hydrolase</keyword>
<dbReference type="CDD" id="cd16027">
    <property type="entry name" value="SGSH"/>
    <property type="match status" value="1"/>
</dbReference>
<feature type="signal peptide" evidence="3">
    <location>
        <begin position="1"/>
        <end position="20"/>
    </location>
</feature>
<evidence type="ECO:0000313" key="5">
    <source>
        <dbReference type="EMBL" id="QDV30229.1"/>
    </source>
</evidence>
<sequence precursor="true">MKPILSLLTALLLAPLAAVRAEDTTTLPAKPNILWIVMDDVGVEMPCYGEKAIQTPNIDRLVHEGTTFTRAFLTSPVCSTARSAMITGMYQTTIGANNHVSGRGPHRIELPAGVEPVTAVFHRAGYYTSNGDYPLKSKGIGKTDYNFEWDHKMYDGNDWAGRKSGQPFFAQIQLWGGKNRNGDGGWYRNEALKALGTLTKPEEVSLPPYYPRDPVLLEDWAQYLDCIRLCDKQVGEILKRLETEGILDQTLIILMGDNGISHARGKQFLYDEGVRTPFIVRGPGIARGAVRTDLIEHIDMAATSLAWADLPVPAWTQGCDVFSPDYQKRAAVFAARDRCGETVDRIRSVRTEQFKYICNFYPKRPLLQPSNYKDTKPIIVCLRELHAAGKLNELQEKLLFAPSRPSEELYDVEKDPFETVNLAGEPQYAAILGELRVRLNQWSLDTKDPAPESAETYDLEMRSQVSRTKDPAEKTNVLRNIDLMKQWAKEGK</sequence>
<accession>A0A518GNX1</accession>
<dbReference type="Proteomes" id="UP000315349">
    <property type="component" value="Chromosome"/>
</dbReference>
<keyword evidence="3" id="KW-0732">Signal</keyword>
<feature type="domain" description="Sulfatase N-terminal" evidence="4">
    <location>
        <begin position="31"/>
        <end position="309"/>
    </location>
</feature>
<dbReference type="EMBL" id="CP036299">
    <property type="protein sequence ID" value="QDV30229.1"/>
    <property type="molecule type" value="Genomic_DNA"/>
</dbReference>
<dbReference type="InterPro" id="IPR050738">
    <property type="entry name" value="Sulfatase"/>
</dbReference>
<reference evidence="5 6" key="1">
    <citation type="submission" date="2019-02" db="EMBL/GenBank/DDBJ databases">
        <title>Deep-cultivation of Planctomycetes and their phenomic and genomic characterization uncovers novel biology.</title>
        <authorList>
            <person name="Wiegand S."/>
            <person name="Jogler M."/>
            <person name="Boedeker C."/>
            <person name="Pinto D."/>
            <person name="Vollmers J."/>
            <person name="Rivas-Marin E."/>
            <person name="Kohn T."/>
            <person name="Peeters S.H."/>
            <person name="Heuer A."/>
            <person name="Rast P."/>
            <person name="Oberbeckmann S."/>
            <person name="Bunk B."/>
            <person name="Jeske O."/>
            <person name="Meyerdierks A."/>
            <person name="Storesund J.E."/>
            <person name="Kallscheuer N."/>
            <person name="Luecker S."/>
            <person name="Lage O.M."/>
            <person name="Pohl T."/>
            <person name="Merkel B.J."/>
            <person name="Hornburger P."/>
            <person name="Mueller R.-W."/>
            <person name="Bruemmer F."/>
            <person name="Labrenz M."/>
            <person name="Spormann A.M."/>
            <person name="Op den Camp H."/>
            <person name="Overmann J."/>
            <person name="Amann R."/>
            <person name="Jetten M.S.M."/>
            <person name="Mascher T."/>
            <person name="Medema M.H."/>
            <person name="Devos D.P."/>
            <person name="Kaster A.-K."/>
            <person name="Ovreas L."/>
            <person name="Rohde M."/>
            <person name="Galperin M.Y."/>
            <person name="Jogler C."/>
        </authorList>
    </citation>
    <scope>NUCLEOTIDE SEQUENCE [LARGE SCALE GENOMIC DNA]</scope>
    <source>
        <strain evidence="5 6">Spb1</strain>
    </source>
</reference>